<dbReference type="Pfam" id="PF26594">
    <property type="entry name" value="KH_NusA_2nd"/>
    <property type="match status" value="1"/>
</dbReference>
<evidence type="ECO:0000256" key="3">
    <source>
        <dbReference type="ARBA" id="ARBA00022814"/>
    </source>
</evidence>
<dbReference type="HAMAP" id="MF_00945_B">
    <property type="entry name" value="NusA_B"/>
    <property type="match status" value="1"/>
</dbReference>
<dbReference type="InterPro" id="IPR015946">
    <property type="entry name" value="KH_dom-like_a/b"/>
</dbReference>
<evidence type="ECO:0000256" key="7">
    <source>
        <dbReference type="HAMAP-Rule" id="MF_00945"/>
    </source>
</evidence>
<dbReference type="GO" id="GO:0003677">
    <property type="term" value="F:DNA binding"/>
    <property type="evidence" value="ECO:0007669"/>
    <property type="project" value="InterPro"/>
</dbReference>
<accession>A0A9D8KH53</accession>
<dbReference type="FunFam" id="2.40.50.140:FF:000058">
    <property type="entry name" value="Transcription termination/antitermination protein NusA"/>
    <property type="match status" value="1"/>
</dbReference>
<organism evidence="9 10">
    <name type="scientific">Candidatus Zymogenus saltonus</name>
    <dbReference type="NCBI Taxonomy" id="2844893"/>
    <lineage>
        <taxon>Bacteria</taxon>
        <taxon>Deltaproteobacteria</taxon>
        <taxon>Candidatus Zymogenia</taxon>
        <taxon>Candidatus Zymogeniales</taxon>
        <taxon>Candidatus Zymogenaceae</taxon>
        <taxon>Candidatus Zymogenus</taxon>
    </lineage>
</organism>
<protein>
    <recommendedName>
        <fullName evidence="7">Transcription termination/antitermination protein NusA</fullName>
    </recommendedName>
</protein>
<name>A0A9D8KH53_9DELT</name>
<comment type="subunit">
    <text evidence="7">Monomer. Binds directly to the core enzyme of the DNA-dependent RNA polymerase and to nascent RNA.</text>
</comment>
<dbReference type="InterPro" id="IPR010213">
    <property type="entry name" value="TF_NusA"/>
</dbReference>
<dbReference type="FunFam" id="3.30.1480.10:FF:000002">
    <property type="entry name" value="Transcription termination/antitermination protein NusA"/>
    <property type="match status" value="1"/>
</dbReference>
<dbReference type="SMART" id="SM00316">
    <property type="entry name" value="S1"/>
    <property type="match status" value="1"/>
</dbReference>
<dbReference type="GO" id="GO:0000166">
    <property type="term" value="F:nucleotide binding"/>
    <property type="evidence" value="ECO:0007669"/>
    <property type="project" value="InterPro"/>
</dbReference>
<dbReference type="InterPro" id="IPR003029">
    <property type="entry name" value="S1_domain"/>
</dbReference>
<keyword evidence="2 7" id="KW-0963">Cytoplasm</keyword>
<dbReference type="GO" id="GO:0006281">
    <property type="term" value="P:DNA repair"/>
    <property type="evidence" value="ECO:0007669"/>
    <property type="project" value="InterPro"/>
</dbReference>
<evidence type="ECO:0000256" key="1">
    <source>
        <dbReference type="ARBA" id="ARBA00022472"/>
    </source>
</evidence>
<comment type="similarity">
    <text evidence="7">Belongs to the NusA family.</text>
</comment>
<dbReference type="SMART" id="SM00278">
    <property type="entry name" value="HhH1"/>
    <property type="match status" value="4"/>
</dbReference>
<dbReference type="CDD" id="cd04455">
    <property type="entry name" value="S1_NusA"/>
    <property type="match status" value="1"/>
</dbReference>
<evidence type="ECO:0000256" key="4">
    <source>
        <dbReference type="ARBA" id="ARBA00022884"/>
    </source>
</evidence>
<comment type="caution">
    <text evidence="9">The sequence shown here is derived from an EMBL/GenBank/DDBJ whole genome shotgun (WGS) entry which is preliminary data.</text>
</comment>
<dbReference type="SUPFAM" id="SSF50249">
    <property type="entry name" value="Nucleic acid-binding proteins"/>
    <property type="match status" value="1"/>
</dbReference>
<dbReference type="GO" id="GO:0005829">
    <property type="term" value="C:cytosol"/>
    <property type="evidence" value="ECO:0007669"/>
    <property type="project" value="TreeGrafter"/>
</dbReference>
<dbReference type="InterPro" id="IPR030842">
    <property type="entry name" value="TF_NusA_bacterial"/>
</dbReference>
<proteinExistence type="inferred from homology"/>
<dbReference type="Gene3D" id="1.10.150.20">
    <property type="entry name" value="5' to 3' exonuclease, C-terminal subdomain"/>
    <property type="match status" value="2"/>
</dbReference>
<reference evidence="9" key="2">
    <citation type="submission" date="2021-01" db="EMBL/GenBank/DDBJ databases">
        <authorList>
            <person name="Hahn C.R."/>
            <person name="Youssef N.H."/>
            <person name="Elshahed M."/>
        </authorList>
    </citation>
    <scope>NUCLEOTIDE SEQUENCE</scope>
    <source>
        <strain evidence="9">Zod_Metabat.24</strain>
    </source>
</reference>
<dbReference type="CDD" id="cd22529">
    <property type="entry name" value="KH-II_NusA_rpt2"/>
    <property type="match status" value="1"/>
</dbReference>
<dbReference type="PROSITE" id="PS50084">
    <property type="entry name" value="KH_TYPE_1"/>
    <property type="match status" value="1"/>
</dbReference>
<sequence>MKPAAGQTMQYYSLNNVLEQIEKEKGISKEVLIEAIESALLTAAKKKYGTLREIEATFNNELGEVELFEFKEVVEEVTDPENELSIEEAHKSDPDAVIGDSLGFKMDISDFGRIAAQTAKQVIIQKVRNAERENIYDEYHEKVNELITGMVQRFERGQIYVNLGRAEAIIPQKEQVPREGYRQGDRIRAYILEVLKESKGPQIILSRTHPGLLIKLFELEVPEISEGIVRIMGASREAGERSKIAVYSRDKDVDPVGACVGIKGSRVQSIVQELRGEKIDIVPWNEEPVKFVCNALSPAEVSEVVIDEDEHSMEIIVEDDQLSLAIGKKGQNVRLASKLVGWRLDIKSSSKREKQFAEAIYSLGALPGVGLATAEILYQEGITSPEGVVNAGLEFLSNIPHLGHKTAEKLYNSALEIVKGEGAAAEAVEDKASVSLVNLEGVGEKTRELLISGGFDDVKKIAESSIDELSKIEGIGQKKAESIIESAKKLLDGES</sequence>
<evidence type="ECO:0000256" key="2">
    <source>
        <dbReference type="ARBA" id="ARBA00022490"/>
    </source>
</evidence>
<dbReference type="SMART" id="SM00322">
    <property type="entry name" value="KH"/>
    <property type="match status" value="2"/>
</dbReference>
<dbReference type="NCBIfam" id="TIGR01953">
    <property type="entry name" value="NusA"/>
    <property type="match status" value="1"/>
</dbReference>
<dbReference type="InterPro" id="IPR058582">
    <property type="entry name" value="KH_NusA_2nd"/>
</dbReference>
<dbReference type="InterPro" id="IPR012340">
    <property type="entry name" value="NA-bd_OB-fold"/>
</dbReference>
<evidence type="ECO:0000313" key="9">
    <source>
        <dbReference type="EMBL" id="MBN1573945.1"/>
    </source>
</evidence>
<evidence type="ECO:0000313" key="10">
    <source>
        <dbReference type="Proteomes" id="UP000809273"/>
    </source>
</evidence>
<dbReference type="InterPro" id="IPR004087">
    <property type="entry name" value="KH_dom"/>
</dbReference>
<keyword evidence="4 7" id="KW-0694">RNA-binding</keyword>
<dbReference type="CDD" id="cd02134">
    <property type="entry name" value="KH-II_NusA_rpt1"/>
    <property type="match status" value="1"/>
</dbReference>
<evidence type="ECO:0000256" key="6">
    <source>
        <dbReference type="ARBA" id="ARBA00023163"/>
    </source>
</evidence>
<dbReference type="Pfam" id="PF13184">
    <property type="entry name" value="KH_NusA_1st"/>
    <property type="match status" value="1"/>
</dbReference>
<dbReference type="GO" id="GO:0003700">
    <property type="term" value="F:DNA-binding transcription factor activity"/>
    <property type="evidence" value="ECO:0007669"/>
    <property type="project" value="InterPro"/>
</dbReference>
<dbReference type="InterPro" id="IPR025249">
    <property type="entry name" value="TF_NusA_KH_1st"/>
</dbReference>
<dbReference type="SUPFAM" id="SSF54814">
    <property type="entry name" value="Prokaryotic type KH domain (KH-domain type II)"/>
    <property type="match status" value="2"/>
</dbReference>
<dbReference type="SUPFAM" id="SSF69705">
    <property type="entry name" value="Transcription factor NusA, N-terminal domain"/>
    <property type="match status" value="1"/>
</dbReference>
<dbReference type="FunFam" id="3.30.300.20:FF:000005">
    <property type="entry name" value="Transcription termination/antitermination protein NusA"/>
    <property type="match status" value="1"/>
</dbReference>
<gene>
    <name evidence="7 9" type="primary">nusA</name>
    <name evidence="9" type="ORF">JW984_12180</name>
</gene>
<dbReference type="InterPro" id="IPR013735">
    <property type="entry name" value="TF_NusA_N"/>
</dbReference>
<dbReference type="FunFam" id="3.30.300.20:FF:000002">
    <property type="entry name" value="Transcription termination/antitermination protein NusA"/>
    <property type="match status" value="1"/>
</dbReference>
<comment type="function">
    <text evidence="7">Participates in both transcription termination and antitermination.</text>
</comment>
<reference evidence="9" key="1">
    <citation type="journal article" date="2021" name="Environ. Microbiol.">
        <title>Genomic characterization of three novel Desulfobacterota classes expand the metabolic and phylogenetic diversity of the phylum.</title>
        <authorList>
            <person name="Murphy C.L."/>
            <person name="Biggerstaff J."/>
            <person name="Eichhorn A."/>
            <person name="Ewing E."/>
            <person name="Shahan R."/>
            <person name="Soriano D."/>
            <person name="Stewart S."/>
            <person name="VanMol K."/>
            <person name="Walker R."/>
            <person name="Walters P."/>
            <person name="Elshahed M.S."/>
            <person name="Youssef N.H."/>
        </authorList>
    </citation>
    <scope>NUCLEOTIDE SEQUENCE</scope>
    <source>
        <strain evidence="9">Zod_Metabat.24</strain>
    </source>
</reference>
<keyword evidence="5 7" id="KW-0805">Transcription regulation</keyword>
<dbReference type="PANTHER" id="PTHR22648:SF0">
    <property type="entry name" value="TRANSCRIPTION TERMINATION_ANTITERMINATION PROTEIN NUSA"/>
    <property type="match status" value="1"/>
</dbReference>
<keyword evidence="1 7" id="KW-0806">Transcription termination</keyword>
<evidence type="ECO:0000256" key="5">
    <source>
        <dbReference type="ARBA" id="ARBA00023015"/>
    </source>
</evidence>
<dbReference type="Gene3D" id="3.30.300.20">
    <property type="match status" value="2"/>
</dbReference>
<dbReference type="InterPro" id="IPR036555">
    <property type="entry name" value="NusA_N_sf"/>
</dbReference>
<dbReference type="InterPro" id="IPR003583">
    <property type="entry name" value="Hlx-hairpin-Hlx_DNA-bd_motif"/>
</dbReference>
<dbReference type="Gene3D" id="3.30.1480.10">
    <property type="entry name" value="NusA, N-terminal domain"/>
    <property type="match status" value="1"/>
</dbReference>
<dbReference type="Gene3D" id="2.40.50.140">
    <property type="entry name" value="Nucleic acid-binding proteins"/>
    <property type="match status" value="1"/>
</dbReference>
<dbReference type="Pfam" id="PF00575">
    <property type="entry name" value="S1"/>
    <property type="match status" value="1"/>
</dbReference>
<dbReference type="AlphaFoldDB" id="A0A9D8KH53"/>
<dbReference type="EMBL" id="JAFGIX010000060">
    <property type="protein sequence ID" value="MBN1573945.1"/>
    <property type="molecule type" value="Genomic_DNA"/>
</dbReference>
<dbReference type="Pfam" id="PF14520">
    <property type="entry name" value="HHH_5"/>
    <property type="match status" value="2"/>
</dbReference>
<dbReference type="PANTHER" id="PTHR22648">
    <property type="entry name" value="TRANSCRIPTION TERMINATION FACTOR NUSA"/>
    <property type="match status" value="1"/>
</dbReference>
<dbReference type="SUPFAM" id="SSF47794">
    <property type="entry name" value="Rad51 N-terminal domain-like"/>
    <property type="match status" value="2"/>
</dbReference>
<keyword evidence="6 7" id="KW-0804">Transcription</keyword>
<dbReference type="GO" id="GO:0003723">
    <property type="term" value="F:RNA binding"/>
    <property type="evidence" value="ECO:0007669"/>
    <property type="project" value="UniProtKB-UniRule"/>
</dbReference>
<comment type="subcellular location">
    <subcellularLocation>
        <location evidence="7">Cytoplasm</location>
    </subcellularLocation>
</comment>
<dbReference type="GO" id="GO:0006353">
    <property type="term" value="P:DNA-templated transcription termination"/>
    <property type="evidence" value="ECO:0007669"/>
    <property type="project" value="UniProtKB-UniRule"/>
</dbReference>
<dbReference type="PROSITE" id="PS50126">
    <property type="entry name" value="S1"/>
    <property type="match status" value="1"/>
</dbReference>
<dbReference type="InterPro" id="IPR010995">
    <property type="entry name" value="DNA_repair_Rad51/TF_NusA_a-hlx"/>
</dbReference>
<feature type="domain" description="S1 motif" evidence="8">
    <location>
        <begin position="144"/>
        <end position="208"/>
    </location>
</feature>
<dbReference type="InterPro" id="IPR009019">
    <property type="entry name" value="KH_sf_prok-type"/>
</dbReference>
<dbReference type="GO" id="GO:0031564">
    <property type="term" value="P:transcription antitermination"/>
    <property type="evidence" value="ECO:0007669"/>
    <property type="project" value="UniProtKB-UniRule"/>
</dbReference>
<evidence type="ECO:0000259" key="8">
    <source>
        <dbReference type="PROSITE" id="PS50126"/>
    </source>
</evidence>
<dbReference type="Pfam" id="PF08529">
    <property type="entry name" value="NusA_N"/>
    <property type="match status" value="1"/>
</dbReference>
<keyword evidence="3 7" id="KW-0889">Transcription antitermination</keyword>
<dbReference type="Proteomes" id="UP000809273">
    <property type="component" value="Unassembled WGS sequence"/>
</dbReference>